<proteinExistence type="predicted"/>
<evidence type="ECO:0000313" key="2">
    <source>
        <dbReference type="EMBL" id="SUU92344.1"/>
    </source>
</evidence>
<organism evidence="2 3">
    <name type="scientific">Anaerococcus octavius</name>
    <dbReference type="NCBI Taxonomy" id="54007"/>
    <lineage>
        <taxon>Bacteria</taxon>
        <taxon>Bacillati</taxon>
        <taxon>Bacillota</taxon>
        <taxon>Tissierellia</taxon>
        <taxon>Tissierellales</taxon>
        <taxon>Peptoniphilaceae</taxon>
        <taxon>Anaerococcus</taxon>
    </lineage>
</organism>
<feature type="region of interest" description="Disordered" evidence="1">
    <location>
        <begin position="94"/>
        <end position="119"/>
    </location>
</feature>
<sequence length="119" mass="13466">MNSKERINVGKIYDIAREILSDKFKKHEEKDINNPLIRMMIVGEDDLMWDSLAMANEIKEQNPKAKIYSYKGAGHIFAGNGILDLGKIRVATGGTAESNEKAKSESRKTIDDFLKENHK</sequence>
<feature type="compositionally biased region" description="Basic and acidic residues" evidence="1">
    <location>
        <begin position="98"/>
        <end position="119"/>
    </location>
</feature>
<protein>
    <submittedName>
        <fullName evidence="2">BAAT / Acyl-CoA thioester hydrolase C terminal</fullName>
    </submittedName>
</protein>
<evidence type="ECO:0000256" key="1">
    <source>
        <dbReference type="SAM" id="MobiDB-lite"/>
    </source>
</evidence>
<keyword evidence="2" id="KW-0378">Hydrolase</keyword>
<dbReference type="InterPro" id="IPR029058">
    <property type="entry name" value="AB_hydrolase_fold"/>
</dbReference>
<dbReference type="Gene3D" id="3.40.50.1820">
    <property type="entry name" value="alpha/beta hydrolase"/>
    <property type="match status" value="1"/>
</dbReference>
<reference evidence="2 3" key="1">
    <citation type="submission" date="2018-06" db="EMBL/GenBank/DDBJ databases">
        <authorList>
            <consortium name="Pathogen Informatics"/>
            <person name="Doyle S."/>
        </authorList>
    </citation>
    <scope>NUCLEOTIDE SEQUENCE [LARGE SCALE GENOMIC DNA]</scope>
    <source>
        <strain evidence="2 3">NCTC9810</strain>
    </source>
</reference>
<accession>A0A380WVQ1</accession>
<evidence type="ECO:0000313" key="3">
    <source>
        <dbReference type="Proteomes" id="UP000255124"/>
    </source>
</evidence>
<dbReference type="Proteomes" id="UP000255124">
    <property type="component" value="Unassembled WGS sequence"/>
</dbReference>
<gene>
    <name evidence="2" type="ORF">NCTC9810_00672</name>
</gene>
<name>A0A380WVQ1_9FIRM</name>
<dbReference type="GO" id="GO:0016787">
    <property type="term" value="F:hydrolase activity"/>
    <property type="evidence" value="ECO:0007669"/>
    <property type="project" value="UniProtKB-KW"/>
</dbReference>
<dbReference type="AlphaFoldDB" id="A0A380WVQ1"/>
<dbReference type="EMBL" id="UFTA01000002">
    <property type="protein sequence ID" value="SUU92344.1"/>
    <property type="molecule type" value="Genomic_DNA"/>
</dbReference>